<evidence type="ECO:0000313" key="4">
    <source>
        <dbReference type="Proteomes" id="UP001519460"/>
    </source>
</evidence>
<feature type="domain" description="PDZ" evidence="2">
    <location>
        <begin position="168"/>
        <end position="230"/>
    </location>
</feature>
<feature type="compositionally biased region" description="Polar residues" evidence="1">
    <location>
        <begin position="44"/>
        <end position="54"/>
    </location>
</feature>
<dbReference type="Proteomes" id="UP001519460">
    <property type="component" value="Unassembled WGS sequence"/>
</dbReference>
<comment type="caution">
    <text evidence="3">The sequence shown here is derived from an EMBL/GenBank/DDBJ whole genome shotgun (WGS) entry which is preliminary data.</text>
</comment>
<proteinExistence type="predicted"/>
<dbReference type="InterPro" id="IPR036034">
    <property type="entry name" value="PDZ_sf"/>
</dbReference>
<protein>
    <recommendedName>
        <fullName evidence="2">PDZ domain-containing protein</fullName>
    </recommendedName>
</protein>
<dbReference type="SUPFAM" id="SSF50156">
    <property type="entry name" value="PDZ domain-like"/>
    <property type="match status" value="1"/>
</dbReference>
<dbReference type="Gene3D" id="2.30.42.10">
    <property type="match status" value="1"/>
</dbReference>
<feature type="compositionally biased region" description="Basic residues" evidence="1">
    <location>
        <begin position="16"/>
        <end position="35"/>
    </location>
</feature>
<dbReference type="AlphaFoldDB" id="A0ABD0KX02"/>
<name>A0ABD0KX02_9CAEN</name>
<feature type="region of interest" description="Disordered" evidence="1">
    <location>
        <begin position="102"/>
        <end position="122"/>
    </location>
</feature>
<gene>
    <name evidence="3" type="ORF">BaRGS_00016961</name>
</gene>
<dbReference type="InterPro" id="IPR001478">
    <property type="entry name" value="PDZ"/>
</dbReference>
<sequence length="230" mass="24558">MDTLKSYFSRILPNNHSRKGSGRWKGGRKDGRRGRGLSDGPMRSASTSHMDLDTSSADDTYFLAQEPLASFTSFDKKPSGSKGSKPKSITDFVASVDGLTTGTLGRDCTRTPPPTKPPRKDQIFSVELLTNGTNDLGIEIDAVPISVTRERSGSEGGAGNCWGSRSNLVSPQSGSQGLGFGSPVLSGCAMRVVVVRGQSVAHKDGRIKVNDEVIDLNGKSLLRETKESVR</sequence>
<evidence type="ECO:0000313" key="3">
    <source>
        <dbReference type="EMBL" id="KAK7491705.1"/>
    </source>
</evidence>
<reference evidence="3 4" key="1">
    <citation type="journal article" date="2023" name="Sci. Data">
        <title>Genome assembly of the Korean intertidal mud-creeper Batillaria attramentaria.</title>
        <authorList>
            <person name="Patra A.K."/>
            <person name="Ho P.T."/>
            <person name="Jun S."/>
            <person name="Lee S.J."/>
            <person name="Kim Y."/>
            <person name="Won Y.J."/>
        </authorList>
    </citation>
    <scope>NUCLEOTIDE SEQUENCE [LARGE SCALE GENOMIC DNA]</scope>
    <source>
        <strain evidence="3">Wonlab-2016</strain>
    </source>
</reference>
<evidence type="ECO:0000256" key="1">
    <source>
        <dbReference type="SAM" id="MobiDB-lite"/>
    </source>
</evidence>
<dbReference type="PROSITE" id="PS50106">
    <property type="entry name" value="PDZ"/>
    <property type="match status" value="1"/>
</dbReference>
<organism evidence="3 4">
    <name type="scientific">Batillaria attramentaria</name>
    <dbReference type="NCBI Taxonomy" id="370345"/>
    <lineage>
        <taxon>Eukaryota</taxon>
        <taxon>Metazoa</taxon>
        <taxon>Spiralia</taxon>
        <taxon>Lophotrochozoa</taxon>
        <taxon>Mollusca</taxon>
        <taxon>Gastropoda</taxon>
        <taxon>Caenogastropoda</taxon>
        <taxon>Sorbeoconcha</taxon>
        <taxon>Cerithioidea</taxon>
        <taxon>Batillariidae</taxon>
        <taxon>Batillaria</taxon>
    </lineage>
</organism>
<feature type="region of interest" description="Disordered" evidence="1">
    <location>
        <begin position="1"/>
        <end position="54"/>
    </location>
</feature>
<keyword evidence="4" id="KW-1185">Reference proteome</keyword>
<accession>A0ABD0KX02</accession>
<dbReference type="EMBL" id="JACVVK020000111">
    <property type="protein sequence ID" value="KAK7491705.1"/>
    <property type="molecule type" value="Genomic_DNA"/>
</dbReference>
<evidence type="ECO:0000259" key="2">
    <source>
        <dbReference type="PROSITE" id="PS50106"/>
    </source>
</evidence>